<evidence type="ECO:0000313" key="2">
    <source>
        <dbReference type="EMBL" id="CBH12593.1"/>
    </source>
</evidence>
<evidence type="ECO:0000256" key="1">
    <source>
        <dbReference type="SAM" id="Phobius"/>
    </source>
</evidence>
<dbReference type="KEGG" id="tbg:TbgDal_VII5060"/>
<dbReference type="EMBL" id="FN554970">
    <property type="protein sequence ID" value="CBH12593.1"/>
    <property type="molecule type" value="Genomic_DNA"/>
</dbReference>
<evidence type="ECO:0000313" key="3">
    <source>
        <dbReference type="Proteomes" id="UP000002316"/>
    </source>
</evidence>
<reference evidence="3" key="1">
    <citation type="journal article" date="2010" name="PLoS Negl. Trop. Dis.">
        <title>The genome sequence of Trypanosoma brucei gambiense, causative agent of chronic human african trypanosomiasis.</title>
        <authorList>
            <person name="Jackson A.P."/>
            <person name="Sanders M."/>
            <person name="Berry A."/>
            <person name="McQuillan J."/>
            <person name="Aslett M.A."/>
            <person name="Quail M.A."/>
            <person name="Chukualim B."/>
            <person name="Capewell P."/>
            <person name="MacLeod A."/>
            <person name="Melville S.E."/>
            <person name="Gibson W."/>
            <person name="Barry J.D."/>
            <person name="Berriman M."/>
            <person name="Hertz-Fowler C."/>
        </authorList>
    </citation>
    <scope>NUCLEOTIDE SEQUENCE [LARGE SCALE GENOMIC DNA]</scope>
    <source>
        <strain evidence="3">MHOM/CI/86/DAL972</strain>
    </source>
</reference>
<keyword evidence="1" id="KW-0812">Transmembrane</keyword>
<proteinExistence type="predicted"/>
<name>C9ZT58_TRYB9</name>
<feature type="transmembrane region" description="Helical" evidence="1">
    <location>
        <begin position="55"/>
        <end position="79"/>
    </location>
</feature>
<protein>
    <submittedName>
        <fullName evidence="2">Uncharacterized protein</fullName>
    </submittedName>
</protein>
<keyword evidence="1" id="KW-1133">Transmembrane helix</keyword>
<organism evidence="2 3">
    <name type="scientific">Trypanosoma brucei gambiense (strain MHOM/CI/86/DAL972)</name>
    <dbReference type="NCBI Taxonomy" id="679716"/>
    <lineage>
        <taxon>Eukaryota</taxon>
        <taxon>Discoba</taxon>
        <taxon>Euglenozoa</taxon>
        <taxon>Kinetoplastea</taxon>
        <taxon>Metakinetoplastina</taxon>
        <taxon>Trypanosomatida</taxon>
        <taxon>Trypanosomatidae</taxon>
        <taxon>Trypanosoma</taxon>
    </lineage>
</organism>
<dbReference type="GeneID" id="23862742"/>
<sequence length="115" mass="14041">MQTRKKKLTTKRFKSFVRRAGKRKKKEGFRNLYREWRVEVVGCYYREGDYMCLCLYLWVCFLFVFLFSLLLLLLLFCAPASRCVAECLSSFLFYSSALLFFSFFHYPHFFFFILF</sequence>
<keyword evidence="1" id="KW-0472">Membrane</keyword>
<gene>
    <name evidence="2" type="ORF">TbgDal_VII5060</name>
</gene>
<feature type="transmembrane region" description="Helical" evidence="1">
    <location>
        <begin position="91"/>
        <end position="114"/>
    </location>
</feature>
<dbReference type="AlphaFoldDB" id="C9ZT58"/>
<dbReference type="RefSeq" id="XP_011774873.1">
    <property type="nucleotide sequence ID" value="XM_011776571.1"/>
</dbReference>
<dbReference type="Proteomes" id="UP000002316">
    <property type="component" value="Chromosome 7"/>
</dbReference>
<accession>C9ZT58</accession>